<dbReference type="RefSeq" id="WP_012035352.1">
    <property type="nucleotide sequence ID" value="NC_009464.1"/>
</dbReference>
<dbReference type="OrthoDB" id="146424at2157"/>
<evidence type="ECO:0000313" key="1">
    <source>
        <dbReference type="EMBL" id="CAJ37222.1"/>
    </source>
</evidence>
<evidence type="ECO:0000313" key="2">
    <source>
        <dbReference type="Proteomes" id="UP000000663"/>
    </source>
</evidence>
<dbReference type="KEGG" id="rci:RCIX2082"/>
<gene>
    <name evidence="1" type="ORF">RCIX2082</name>
</gene>
<reference evidence="1 2" key="1">
    <citation type="journal article" date="2006" name="Science">
        <title>Genome of rice cluster I archaea -- the key methane producers in the rice rhizosphere.</title>
        <authorList>
            <person name="Erkel C."/>
            <person name="Kube M."/>
            <person name="Reinhardt R."/>
            <person name="Liesack W."/>
        </authorList>
    </citation>
    <scope>NUCLEOTIDE SEQUENCE [LARGE SCALE GENOMIC DNA]</scope>
    <source>
        <strain evidence="2">DSM 22066 / NBRC 105507 / MRE50</strain>
    </source>
</reference>
<dbReference type="GeneID" id="5143098"/>
<protein>
    <submittedName>
        <fullName evidence="1">Uncharacterized protein</fullName>
    </submittedName>
</protein>
<dbReference type="eggNOG" id="arCOG03390">
    <property type="taxonomic scope" value="Archaea"/>
</dbReference>
<dbReference type="EMBL" id="AM114193">
    <property type="protein sequence ID" value="CAJ37222.1"/>
    <property type="molecule type" value="Genomic_DNA"/>
</dbReference>
<sequence length="114" mass="13517">MSRELTDLDWQILQKLAPELCDNGICAGSGRRYRSILPPISMHYAKSREDFRQRIERLTDEELDYLLCLAENGEESMTCLRPEHKEEFLEMVGRRTSEERAKKLRMFVEFLESM</sequence>
<name>Q0W321_METAR</name>
<dbReference type="Proteomes" id="UP000000663">
    <property type="component" value="Chromosome"/>
</dbReference>
<proteinExistence type="predicted"/>
<dbReference type="AlphaFoldDB" id="Q0W321"/>
<keyword evidence="2" id="KW-1185">Reference proteome</keyword>
<organism evidence="1 2">
    <name type="scientific">Methanocella arvoryzae (strain DSM 22066 / NBRC 105507 / MRE50)</name>
    <dbReference type="NCBI Taxonomy" id="351160"/>
    <lineage>
        <taxon>Archaea</taxon>
        <taxon>Methanobacteriati</taxon>
        <taxon>Methanobacteriota</taxon>
        <taxon>Stenosarchaea group</taxon>
        <taxon>Methanomicrobia</taxon>
        <taxon>Methanocellales</taxon>
        <taxon>Methanocellaceae</taxon>
        <taxon>Methanocella</taxon>
    </lineage>
</organism>
<accession>Q0W321</accession>